<dbReference type="Proteomes" id="UP001224775">
    <property type="component" value="Unassembled WGS sequence"/>
</dbReference>
<feature type="region of interest" description="Disordered" evidence="1">
    <location>
        <begin position="181"/>
        <end position="216"/>
    </location>
</feature>
<keyword evidence="3" id="KW-1185">Reference proteome</keyword>
<proteinExistence type="predicted"/>
<dbReference type="AlphaFoldDB" id="A0AAD8YCD9"/>
<name>A0AAD8YCD9_9STRA</name>
<accession>A0AAD8YCD9</accession>
<comment type="caution">
    <text evidence="2">The sequence shown here is derived from an EMBL/GenBank/DDBJ whole genome shotgun (WGS) entry which is preliminary data.</text>
</comment>
<reference evidence="2" key="1">
    <citation type="submission" date="2023-06" db="EMBL/GenBank/DDBJ databases">
        <title>Survivors Of The Sea: Transcriptome response of Skeletonema marinoi to long-term dormancy.</title>
        <authorList>
            <person name="Pinder M.I.M."/>
            <person name="Kourtchenko O."/>
            <person name="Robertson E.K."/>
            <person name="Larsson T."/>
            <person name="Maumus F."/>
            <person name="Osuna-Cruz C.M."/>
            <person name="Vancaester E."/>
            <person name="Stenow R."/>
            <person name="Vandepoele K."/>
            <person name="Ploug H."/>
            <person name="Bruchert V."/>
            <person name="Godhe A."/>
            <person name="Topel M."/>
        </authorList>
    </citation>
    <scope>NUCLEOTIDE SEQUENCE</scope>
    <source>
        <strain evidence="2">R05AC</strain>
    </source>
</reference>
<organism evidence="2 3">
    <name type="scientific">Skeletonema marinoi</name>
    <dbReference type="NCBI Taxonomy" id="267567"/>
    <lineage>
        <taxon>Eukaryota</taxon>
        <taxon>Sar</taxon>
        <taxon>Stramenopiles</taxon>
        <taxon>Ochrophyta</taxon>
        <taxon>Bacillariophyta</taxon>
        <taxon>Coscinodiscophyceae</taxon>
        <taxon>Thalassiosirophycidae</taxon>
        <taxon>Thalassiosirales</taxon>
        <taxon>Skeletonemataceae</taxon>
        <taxon>Skeletonema</taxon>
        <taxon>Skeletonema marinoi-dohrnii complex</taxon>
    </lineage>
</organism>
<sequence>MVPPLTDTSMEKPNEEATILVIAPADLNEGFQFVATYEGGAFLVTVPHPVKEGESFQVPHPDTQKDLQLTNNPHLNDGVVGRIACCCNAAPCCFPDGCCPDGCCPDGCCPNGNCGEQFEGFCFHYDFRQSNAIQAKLDLIMNGHNYVAPSFGLRQLLQGLVDSNVSPKLVVAGVQGAVASAKKQHEENEKKKQHSNNNVGNQSEQNRKKFTQNMMR</sequence>
<evidence type="ECO:0000313" key="2">
    <source>
        <dbReference type="EMBL" id="KAK1743567.1"/>
    </source>
</evidence>
<evidence type="ECO:0000313" key="3">
    <source>
        <dbReference type="Proteomes" id="UP001224775"/>
    </source>
</evidence>
<dbReference type="EMBL" id="JATAAI010000009">
    <property type="protein sequence ID" value="KAK1743567.1"/>
    <property type="molecule type" value="Genomic_DNA"/>
</dbReference>
<evidence type="ECO:0000256" key="1">
    <source>
        <dbReference type="SAM" id="MobiDB-lite"/>
    </source>
</evidence>
<protein>
    <submittedName>
        <fullName evidence="2">Uncharacterized protein</fullName>
    </submittedName>
</protein>
<gene>
    <name evidence="2" type="ORF">QTG54_006188</name>
</gene>